<proteinExistence type="inferred from homology"/>
<dbReference type="InterPro" id="IPR027417">
    <property type="entry name" value="P-loop_NTPase"/>
</dbReference>
<gene>
    <name evidence="6" type="ORF">BLNAU_14286</name>
</gene>
<comment type="caution">
    <text evidence="6">The sequence shown here is derived from an EMBL/GenBank/DDBJ whole genome shotgun (WGS) entry which is preliminary data.</text>
</comment>
<dbReference type="Proteomes" id="UP001281761">
    <property type="component" value="Unassembled WGS sequence"/>
</dbReference>
<evidence type="ECO:0000256" key="4">
    <source>
        <dbReference type="ARBA" id="ARBA00022840"/>
    </source>
</evidence>
<name>A0ABQ9XJI4_9EUKA</name>
<keyword evidence="4" id="KW-0067">ATP-binding</keyword>
<accession>A0ABQ9XJI4</accession>
<evidence type="ECO:0000256" key="1">
    <source>
        <dbReference type="ARBA" id="ARBA00004141"/>
    </source>
</evidence>
<comment type="similarity">
    <text evidence="2">Belongs to the ABC transporter superfamily. ABCC family. Conjugate transporter (TC 3.A.1.208) subfamily.</text>
</comment>
<dbReference type="PANTHER" id="PTHR24223:SF456">
    <property type="entry name" value="MULTIDRUG RESISTANCE-ASSOCIATED PROTEIN LETHAL(2)03659"/>
    <property type="match status" value="1"/>
</dbReference>
<keyword evidence="7" id="KW-1185">Reference proteome</keyword>
<sequence>MNITELSPQETLTRLQLSPIAFSCTTNADGPPKTPFEGMSLYTRTGDVIAIGEKGVNMSGGQKARIQLARAVYSDKDIFIIDDALSAVDARVGRYLMDESICGMLKGETVILMTNQLQFLDRAK</sequence>
<evidence type="ECO:0000259" key="5">
    <source>
        <dbReference type="Pfam" id="PF00005"/>
    </source>
</evidence>
<evidence type="ECO:0000256" key="2">
    <source>
        <dbReference type="ARBA" id="ARBA00009726"/>
    </source>
</evidence>
<reference evidence="6 7" key="1">
    <citation type="journal article" date="2022" name="bioRxiv">
        <title>Genomics of Preaxostyla Flagellates Illuminates Evolutionary Transitions and the Path Towards Mitochondrial Loss.</title>
        <authorList>
            <person name="Novak L.V.F."/>
            <person name="Treitli S.C."/>
            <person name="Pyrih J."/>
            <person name="Halakuc P."/>
            <person name="Pipaliya S.V."/>
            <person name="Vacek V."/>
            <person name="Brzon O."/>
            <person name="Soukal P."/>
            <person name="Eme L."/>
            <person name="Dacks J.B."/>
            <person name="Karnkowska A."/>
            <person name="Elias M."/>
            <person name="Hampl V."/>
        </authorList>
    </citation>
    <scope>NUCLEOTIDE SEQUENCE [LARGE SCALE GENOMIC DNA]</scope>
    <source>
        <strain evidence="6">NAU3</strain>
        <tissue evidence="6">Gut</tissue>
    </source>
</reference>
<dbReference type="EMBL" id="JARBJD010000130">
    <property type="protein sequence ID" value="KAK2950757.1"/>
    <property type="molecule type" value="Genomic_DNA"/>
</dbReference>
<keyword evidence="3" id="KW-0547">Nucleotide-binding</keyword>
<evidence type="ECO:0000313" key="7">
    <source>
        <dbReference type="Proteomes" id="UP001281761"/>
    </source>
</evidence>
<dbReference type="SUPFAM" id="SSF52540">
    <property type="entry name" value="P-loop containing nucleoside triphosphate hydrolases"/>
    <property type="match status" value="1"/>
</dbReference>
<dbReference type="Gene3D" id="3.40.50.300">
    <property type="entry name" value="P-loop containing nucleotide triphosphate hydrolases"/>
    <property type="match status" value="1"/>
</dbReference>
<dbReference type="InterPro" id="IPR050173">
    <property type="entry name" value="ABC_transporter_C-like"/>
</dbReference>
<comment type="subcellular location">
    <subcellularLocation>
        <location evidence="1">Membrane</location>
        <topology evidence="1">Multi-pass membrane protein</topology>
    </subcellularLocation>
</comment>
<dbReference type="Pfam" id="PF00005">
    <property type="entry name" value="ABC_tran"/>
    <property type="match status" value="1"/>
</dbReference>
<evidence type="ECO:0000313" key="6">
    <source>
        <dbReference type="EMBL" id="KAK2950757.1"/>
    </source>
</evidence>
<dbReference type="PANTHER" id="PTHR24223">
    <property type="entry name" value="ATP-BINDING CASSETTE SUB-FAMILY C"/>
    <property type="match status" value="1"/>
</dbReference>
<evidence type="ECO:0000256" key="3">
    <source>
        <dbReference type="ARBA" id="ARBA00022741"/>
    </source>
</evidence>
<dbReference type="InterPro" id="IPR003439">
    <property type="entry name" value="ABC_transporter-like_ATP-bd"/>
</dbReference>
<protein>
    <submittedName>
        <fullName evidence="6">Multidrug resistance-associated protein</fullName>
    </submittedName>
</protein>
<organism evidence="6 7">
    <name type="scientific">Blattamonas nauphoetae</name>
    <dbReference type="NCBI Taxonomy" id="2049346"/>
    <lineage>
        <taxon>Eukaryota</taxon>
        <taxon>Metamonada</taxon>
        <taxon>Preaxostyla</taxon>
        <taxon>Oxymonadida</taxon>
        <taxon>Blattamonas</taxon>
    </lineage>
</organism>
<feature type="domain" description="ABC transporter" evidence="5">
    <location>
        <begin position="51"/>
        <end position="85"/>
    </location>
</feature>